<dbReference type="InterPro" id="IPR019563">
    <property type="entry name" value="GH97_catalytic"/>
</dbReference>
<dbReference type="GO" id="GO:0016787">
    <property type="term" value="F:hydrolase activity"/>
    <property type="evidence" value="ECO:0007669"/>
    <property type="project" value="UniProtKB-KW"/>
</dbReference>
<comment type="caution">
    <text evidence="2">The sequence shown here is derived from an EMBL/GenBank/DDBJ whole genome shotgun (WGS) entry which is preliminary data.</text>
</comment>
<gene>
    <name evidence="2" type="ORF">HUV05_24430</name>
</gene>
<organism evidence="2 3">
    <name type="scientific">Phocaeicola vulgatus</name>
    <name type="common">Bacteroides vulgatus</name>
    <dbReference type="NCBI Taxonomy" id="821"/>
    <lineage>
        <taxon>Bacteria</taxon>
        <taxon>Pseudomonadati</taxon>
        <taxon>Bacteroidota</taxon>
        <taxon>Bacteroidia</taxon>
        <taxon>Bacteroidales</taxon>
        <taxon>Bacteroidaceae</taxon>
        <taxon>Phocaeicola</taxon>
    </lineage>
</organism>
<feature type="domain" description="Glycosyl-hydrolase 97 catalytic" evidence="1">
    <location>
        <begin position="1"/>
        <end position="101"/>
    </location>
</feature>
<dbReference type="InterPro" id="IPR052720">
    <property type="entry name" value="Glycosyl_hydrolase_97"/>
</dbReference>
<sequence length="101" mass="11710">DFDVKMLNAYAKEKGVKLMMHHETSASVRNYERHLDKAYQFMIDNGYNAVKSGYVGNIIPRGEHHYGQWMNNHYLYAVEKAAEYKICVNAHEATRPTGLCR</sequence>
<evidence type="ECO:0000313" key="3">
    <source>
        <dbReference type="Proteomes" id="UP000524321"/>
    </source>
</evidence>
<dbReference type="PANTHER" id="PTHR35803:SF1">
    <property type="entry name" value="GLUCAN 1,4-ALPHA-GLUCOSIDASE SUSB"/>
    <property type="match status" value="1"/>
</dbReference>
<dbReference type="PANTHER" id="PTHR35803">
    <property type="entry name" value="GLUCAN 1,4-ALPHA-GLUCOSIDASE SUSB-RELATED"/>
    <property type="match status" value="1"/>
</dbReference>
<name>A0A7Y6UC18_PHOVU</name>
<dbReference type="Pfam" id="PF10566">
    <property type="entry name" value="Glyco_hydro_97"/>
    <property type="match status" value="1"/>
</dbReference>
<protein>
    <submittedName>
        <fullName evidence="2">Glycoside hydrolase family 97 catalytic domain-containing protein</fullName>
    </submittedName>
</protein>
<keyword evidence="2" id="KW-0378">Hydrolase</keyword>
<dbReference type="Gene3D" id="3.20.20.70">
    <property type="entry name" value="Aldolase class I"/>
    <property type="match status" value="1"/>
</dbReference>
<dbReference type="RefSeq" id="WP_176350984.1">
    <property type="nucleotide sequence ID" value="NZ_JABWDJ010000634.1"/>
</dbReference>
<dbReference type="Proteomes" id="UP000524321">
    <property type="component" value="Unassembled WGS sequence"/>
</dbReference>
<evidence type="ECO:0000313" key="2">
    <source>
        <dbReference type="EMBL" id="NVB76585.1"/>
    </source>
</evidence>
<evidence type="ECO:0000259" key="1">
    <source>
        <dbReference type="Pfam" id="PF10566"/>
    </source>
</evidence>
<accession>A0A7Y6UC18</accession>
<reference evidence="2 3" key="2">
    <citation type="submission" date="2020-07" db="EMBL/GenBank/DDBJ databases">
        <title>Bacterial metabolism rescues the inhibition of intestinal drug absorption by food and drug additives.</title>
        <authorList>
            <person name="Zou L."/>
            <person name="Spanogiannopoulos P."/>
            <person name="Chien H.-C."/>
            <person name="Pieper L.M."/>
            <person name="Cai W."/>
            <person name="Khuri N."/>
            <person name="Pottel J."/>
            <person name="Vora B."/>
            <person name="Ni Z."/>
            <person name="Tsakalozou E."/>
            <person name="Zhang W."/>
            <person name="Shoichet B.K."/>
            <person name="Giacomini K.M."/>
            <person name="Turnbaugh P.J."/>
        </authorList>
    </citation>
    <scope>NUCLEOTIDE SEQUENCE [LARGE SCALE GENOMIC DNA]</scope>
    <source>
        <strain evidence="2 3">B33</strain>
    </source>
</reference>
<proteinExistence type="predicted"/>
<dbReference type="InterPro" id="IPR013785">
    <property type="entry name" value="Aldolase_TIM"/>
</dbReference>
<dbReference type="AlphaFoldDB" id="A0A7Y6UC18"/>
<feature type="non-terminal residue" evidence="2">
    <location>
        <position position="101"/>
    </location>
</feature>
<dbReference type="EMBL" id="JABWDJ010000634">
    <property type="protein sequence ID" value="NVB76585.1"/>
    <property type="molecule type" value="Genomic_DNA"/>
</dbReference>
<feature type="non-terminal residue" evidence="2">
    <location>
        <position position="1"/>
    </location>
</feature>
<reference evidence="2 3" key="1">
    <citation type="submission" date="2020-04" db="EMBL/GenBank/DDBJ databases">
        <authorList>
            <person name="Pieper L."/>
        </authorList>
    </citation>
    <scope>NUCLEOTIDE SEQUENCE [LARGE SCALE GENOMIC DNA]</scope>
    <source>
        <strain evidence="2 3">B33</strain>
    </source>
</reference>